<keyword evidence="1" id="KW-0472">Membrane</keyword>
<sequence>MERNIVGRVLLYTGIVFIIAGLFLGISMIVAHSARLPANMEGEIRIMDMLVGFSNSSLPYIIGGFLLIGASEIIKLLHSINRKPGLYKEVATMQQSDTGVNIQKIEDESRPTDWKLSKTDEEKIYEAFSDKAILEIIASPFEGYCIVKLQEYDGPLDPVIKVVDLNGLNLQEVKDHATKQKILDWYKE</sequence>
<keyword evidence="1" id="KW-0812">Transmembrane</keyword>
<dbReference type="RefSeq" id="WP_209463689.1">
    <property type="nucleotide sequence ID" value="NZ_CP110224.1"/>
</dbReference>
<proteinExistence type="predicted"/>
<dbReference type="EMBL" id="JAGGKX010000014">
    <property type="protein sequence ID" value="MBP1970564.1"/>
    <property type="molecule type" value="Genomic_DNA"/>
</dbReference>
<evidence type="ECO:0000313" key="3">
    <source>
        <dbReference type="Proteomes" id="UP001519345"/>
    </source>
</evidence>
<dbReference type="Proteomes" id="UP001519345">
    <property type="component" value="Unassembled WGS sequence"/>
</dbReference>
<reference evidence="2 3" key="1">
    <citation type="submission" date="2021-03" db="EMBL/GenBank/DDBJ databases">
        <title>Genomic Encyclopedia of Type Strains, Phase IV (KMG-IV): sequencing the most valuable type-strain genomes for metagenomic binning, comparative biology and taxonomic classification.</title>
        <authorList>
            <person name="Goeker M."/>
        </authorList>
    </citation>
    <scope>NUCLEOTIDE SEQUENCE [LARGE SCALE GENOMIC DNA]</scope>
    <source>
        <strain evidence="2 3">DSM 25609</strain>
    </source>
</reference>
<protein>
    <submittedName>
        <fullName evidence="2">Uncharacterized protein</fullName>
    </submittedName>
</protein>
<keyword evidence="3" id="KW-1185">Reference proteome</keyword>
<feature type="transmembrane region" description="Helical" evidence="1">
    <location>
        <begin position="9"/>
        <end position="31"/>
    </location>
</feature>
<comment type="caution">
    <text evidence="2">The sequence shown here is derived from an EMBL/GenBank/DDBJ whole genome shotgun (WGS) entry which is preliminary data.</text>
</comment>
<name>A0ABS4IHX8_9BACI</name>
<keyword evidence="1" id="KW-1133">Transmembrane helix</keyword>
<gene>
    <name evidence="2" type="ORF">J2Z83_002685</name>
</gene>
<accession>A0ABS4IHX8</accession>
<feature type="transmembrane region" description="Helical" evidence="1">
    <location>
        <begin position="57"/>
        <end position="77"/>
    </location>
</feature>
<organism evidence="2 3">
    <name type="scientific">Virgibacillus natechei</name>
    <dbReference type="NCBI Taxonomy" id="1216297"/>
    <lineage>
        <taxon>Bacteria</taxon>
        <taxon>Bacillati</taxon>
        <taxon>Bacillota</taxon>
        <taxon>Bacilli</taxon>
        <taxon>Bacillales</taxon>
        <taxon>Bacillaceae</taxon>
        <taxon>Virgibacillus</taxon>
    </lineage>
</organism>
<evidence type="ECO:0000313" key="2">
    <source>
        <dbReference type="EMBL" id="MBP1970564.1"/>
    </source>
</evidence>
<evidence type="ECO:0000256" key="1">
    <source>
        <dbReference type="SAM" id="Phobius"/>
    </source>
</evidence>